<feature type="domain" description="Ppx/GppA phosphatase N-terminal" evidence="2">
    <location>
        <begin position="24"/>
        <end position="306"/>
    </location>
</feature>
<protein>
    <submittedName>
        <fullName evidence="3">Ppx/GppA phosphatase family protein</fullName>
    </submittedName>
</protein>
<dbReference type="STRING" id="445971.ANASTE_00578"/>
<gene>
    <name evidence="3" type="ORF">ANASTE_00578</name>
</gene>
<evidence type="ECO:0000313" key="3">
    <source>
        <dbReference type="EMBL" id="EDS72865.1"/>
    </source>
</evidence>
<dbReference type="SUPFAM" id="SSF53067">
    <property type="entry name" value="Actin-like ATPase domain"/>
    <property type="match status" value="2"/>
</dbReference>
<reference evidence="3" key="1">
    <citation type="submission" date="2008-01" db="EMBL/GenBank/DDBJ databases">
        <authorList>
            <person name="Fulton L."/>
            <person name="Clifton S."/>
            <person name="Fulton B."/>
            <person name="Xu J."/>
            <person name="Minx P."/>
            <person name="Pepin K.H."/>
            <person name="Johnson M."/>
            <person name="Thiruvilangam P."/>
            <person name="Bhonagiri V."/>
            <person name="Nash W.E."/>
            <person name="Mardis E.R."/>
            <person name="Wilson R.K."/>
        </authorList>
    </citation>
    <scope>NUCLEOTIDE SEQUENCE [LARGE SCALE GENOMIC DNA]</scope>
    <source>
        <strain evidence="3">DSM 17244</strain>
    </source>
</reference>
<evidence type="ECO:0000259" key="2">
    <source>
        <dbReference type="Pfam" id="PF02541"/>
    </source>
</evidence>
<comment type="caution">
    <text evidence="3">The sequence shown here is derived from an EMBL/GenBank/DDBJ whole genome shotgun (WGS) entry which is preliminary data.</text>
</comment>
<dbReference type="AlphaFoldDB" id="B1C778"/>
<dbReference type="PANTHER" id="PTHR30005:SF0">
    <property type="entry name" value="RETROGRADE REGULATION PROTEIN 2"/>
    <property type="match status" value="1"/>
</dbReference>
<keyword evidence="4" id="KW-1185">Reference proteome</keyword>
<proteinExistence type="inferred from homology"/>
<dbReference type="InterPro" id="IPR050273">
    <property type="entry name" value="GppA/Ppx_hydrolase"/>
</dbReference>
<dbReference type="Proteomes" id="UP000005178">
    <property type="component" value="Unassembled WGS sequence"/>
</dbReference>
<dbReference type="Gene3D" id="3.30.420.40">
    <property type="match status" value="1"/>
</dbReference>
<comment type="similarity">
    <text evidence="1">Belongs to the GppA/Ppx family.</text>
</comment>
<reference evidence="3" key="2">
    <citation type="submission" date="2013-08" db="EMBL/GenBank/DDBJ databases">
        <title>Draft genome sequence of Anaerofustis stercorihominis (DSM 17244).</title>
        <authorList>
            <person name="Sudarsanam P."/>
            <person name="Ley R."/>
            <person name="Guruge J."/>
            <person name="Turnbaugh P.J."/>
            <person name="Mahowald M."/>
            <person name="Liep D."/>
            <person name="Gordon J."/>
        </authorList>
    </citation>
    <scope>NUCLEOTIDE SEQUENCE</scope>
    <source>
        <strain evidence="3">DSM 17244</strain>
    </source>
</reference>
<dbReference type="Gene3D" id="3.30.420.150">
    <property type="entry name" value="Exopolyphosphatase. Domain 2"/>
    <property type="match status" value="1"/>
</dbReference>
<dbReference type="eggNOG" id="COG0248">
    <property type="taxonomic scope" value="Bacteria"/>
</dbReference>
<organism evidence="3 4">
    <name type="scientific">Anaerofustis stercorihominis DSM 17244</name>
    <dbReference type="NCBI Taxonomy" id="445971"/>
    <lineage>
        <taxon>Bacteria</taxon>
        <taxon>Bacillati</taxon>
        <taxon>Bacillota</taxon>
        <taxon>Clostridia</taxon>
        <taxon>Eubacteriales</taxon>
        <taxon>Eubacteriaceae</taxon>
        <taxon>Anaerofustis</taxon>
    </lineage>
</organism>
<dbReference type="HOGENOM" id="CLU_025908_1_0_9"/>
<evidence type="ECO:0000256" key="1">
    <source>
        <dbReference type="ARBA" id="ARBA00007125"/>
    </source>
</evidence>
<sequence length="309" mass="35302">MKGKEDKMKYAVIDIGSNSIKLRVYKTENDKINILFSNRITAGLAYHIEDNIMTNEGIIKAAEVLNEYIELIKNFSVDKYYIYATASIRNIKNTTEVIDEIFRLTECKIDVLSAEEEAMLGFKGIMEDIDITDGLMIDIGGGSSEVVSFINSKNKENISFPIGSLNLYKKFVRDFLPTKEERKKISEKISEEINNKSSLDFEKYKDFKNICIIGGTAYSLLKLINDHFDLNKDNIIIEVNKFKELKELLSNDYNKAKELIIKSCPDRVHTIIPGILILDTIINKTYAENIIVSDYGLSEGYLLRKIEEV</sequence>
<dbReference type="PANTHER" id="PTHR30005">
    <property type="entry name" value="EXOPOLYPHOSPHATASE"/>
    <property type="match status" value="1"/>
</dbReference>
<dbReference type="Pfam" id="PF02541">
    <property type="entry name" value="Ppx-GppA"/>
    <property type="match status" value="1"/>
</dbReference>
<dbReference type="GO" id="GO:0016462">
    <property type="term" value="F:pyrophosphatase activity"/>
    <property type="evidence" value="ECO:0007669"/>
    <property type="project" value="TreeGrafter"/>
</dbReference>
<dbReference type="EMBL" id="ABIL02000005">
    <property type="protein sequence ID" value="EDS72865.1"/>
    <property type="molecule type" value="Genomic_DNA"/>
</dbReference>
<name>B1C778_9FIRM</name>
<evidence type="ECO:0000313" key="4">
    <source>
        <dbReference type="Proteomes" id="UP000005178"/>
    </source>
</evidence>
<accession>B1C778</accession>
<dbReference type="CDD" id="cd24052">
    <property type="entry name" value="ASKHA_NBD_HpPPX-GppA-like"/>
    <property type="match status" value="1"/>
</dbReference>
<dbReference type="InterPro" id="IPR003695">
    <property type="entry name" value="Ppx_GppA_N"/>
</dbReference>
<dbReference type="InterPro" id="IPR043129">
    <property type="entry name" value="ATPase_NBD"/>
</dbReference>